<sequence length="403" mass="45761">MHQLKQAFFAKDYDQVEAIILAEASSFKALALFDQNQIISTFLHLKKYDFILKLSNSEAVILDVFELDKLSGSFIDTVFSATPFYSQAMTPYNFQSLSREQPNEAALDFFERFISKIENIEEGTGNESLLKLAINKKLPVKTLEILVKAGCEITEMDTSDNTLLFNKLQAPVMQWLIDKGLDVDHKNKGGKTPLLLAVENNQFDSVQLLLENGADTSVKDKSGNSIFHIALIDKVCYEVFDLLCQYDHPSLEETNSHGSTLLFNYIDRFYSPGEKELEYLNKLLEMGGDIHQINRDVYGEETTVLEIALKKGFAVFETLLKHNDHEINLTDNKGNTILHKVCAIELNFDQKRVKEQYKMTKLLLQQGADTTIRNTQDKTPLDLASDDNLKEKVVILLLKNNSK</sequence>
<dbReference type="PROSITE" id="PS50088">
    <property type="entry name" value="ANK_REPEAT"/>
    <property type="match status" value="1"/>
</dbReference>
<dbReference type="RefSeq" id="WP_073097852.1">
    <property type="nucleotide sequence ID" value="NZ_QOVL01000004.1"/>
</dbReference>
<dbReference type="PROSITE" id="PS50297">
    <property type="entry name" value="ANK_REP_REGION"/>
    <property type="match status" value="1"/>
</dbReference>
<dbReference type="PANTHER" id="PTHR24183:SF1">
    <property type="entry name" value="FIBRONECTIN TYPE 3 AND ANKYRIN REPEAT DOMAINS PROTEIN 1"/>
    <property type="match status" value="1"/>
</dbReference>
<comment type="caution">
    <text evidence="2">The sequence shown here is derived from an EMBL/GenBank/DDBJ whole genome shotgun (WGS) entry which is preliminary data.</text>
</comment>
<dbReference type="InterPro" id="IPR036770">
    <property type="entry name" value="Ankyrin_rpt-contain_sf"/>
</dbReference>
<accession>A0A4Q0PPF4</accession>
<dbReference type="Proteomes" id="UP000290608">
    <property type="component" value="Unassembled WGS sequence"/>
</dbReference>
<dbReference type="SMART" id="SM00248">
    <property type="entry name" value="ANK"/>
    <property type="match status" value="5"/>
</dbReference>
<dbReference type="STRING" id="1122159.SAMN02745246_01019"/>
<organism evidence="2 3">
    <name type="scientific">Leeuwenhoekiella marinoflava</name>
    <dbReference type="NCBI Taxonomy" id="988"/>
    <lineage>
        <taxon>Bacteria</taxon>
        <taxon>Pseudomonadati</taxon>
        <taxon>Bacteroidota</taxon>
        <taxon>Flavobacteriia</taxon>
        <taxon>Flavobacteriales</taxon>
        <taxon>Flavobacteriaceae</taxon>
        <taxon>Leeuwenhoekiella</taxon>
    </lineage>
</organism>
<evidence type="ECO:0000313" key="2">
    <source>
        <dbReference type="EMBL" id="RXG32334.1"/>
    </source>
</evidence>
<reference evidence="2 3" key="1">
    <citation type="submission" date="2018-07" db="EMBL/GenBank/DDBJ databases">
        <title>Leeuwenhoekiella genomics.</title>
        <authorList>
            <person name="Tahon G."/>
            <person name="Willems A."/>
        </authorList>
    </citation>
    <scope>NUCLEOTIDE SEQUENCE [LARGE SCALE GENOMIC DNA]</scope>
    <source>
        <strain evidence="2 3">LMG 1345</strain>
    </source>
</reference>
<protein>
    <submittedName>
        <fullName evidence="2">Ankyrin repeat protein</fullName>
    </submittedName>
</protein>
<dbReference type="InterPro" id="IPR002110">
    <property type="entry name" value="Ankyrin_rpt"/>
</dbReference>
<proteinExistence type="predicted"/>
<dbReference type="EMBL" id="QOVL01000004">
    <property type="protein sequence ID" value="RXG32334.1"/>
    <property type="molecule type" value="Genomic_DNA"/>
</dbReference>
<dbReference type="Pfam" id="PF12796">
    <property type="entry name" value="Ank_2"/>
    <property type="match status" value="2"/>
</dbReference>
<feature type="repeat" description="ANK" evidence="1">
    <location>
        <begin position="189"/>
        <end position="221"/>
    </location>
</feature>
<dbReference type="AlphaFoldDB" id="A0A4Q0PPF4"/>
<evidence type="ECO:0000313" key="3">
    <source>
        <dbReference type="Proteomes" id="UP000290608"/>
    </source>
</evidence>
<evidence type="ECO:0000256" key="1">
    <source>
        <dbReference type="PROSITE-ProRule" id="PRU00023"/>
    </source>
</evidence>
<keyword evidence="1" id="KW-0040">ANK repeat</keyword>
<name>A0A4Q0PPF4_9FLAO</name>
<dbReference type="Gene3D" id="1.25.40.20">
    <property type="entry name" value="Ankyrin repeat-containing domain"/>
    <property type="match status" value="2"/>
</dbReference>
<dbReference type="PANTHER" id="PTHR24183">
    <property type="entry name" value="FIBRONECTIN TYPE 3 AND ANKYRIN REPEAT DOMAINS PROTEIN 1"/>
    <property type="match status" value="1"/>
</dbReference>
<dbReference type="SUPFAM" id="SSF48403">
    <property type="entry name" value="Ankyrin repeat"/>
    <property type="match status" value="1"/>
</dbReference>
<gene>
    <name evidence="2" type="ORF">DSL99_1140</name>
</gene>